<keyword evidence="6 11" id="KW-1133">Transmembrane helix</keyword>
<accession>A0ABX2G498</accession>
<reference evidence="13 14" key="1">
    <citation type="submission" date="2020-05" db="EMBL/GenBank/DDBJ databases">
        <title>Genomic Encyclopedia of Type Strains, Phase IV (KMG-V): Genome sequencing to study the core and pangenomes of soil and plant-associated prokaryotes.</title>
        <authorList>
            <person name="Whitman W."/>
        </authorList>
    </citation>
    <scope>NUCLEOTIDE SEQUENCE [LARGE SCALE GENOMIC DNA]</scope>
    <source>
        <strain evidence="13 14">C29</strain>
    </source>
</reference>
<evidence type="ECO:0000256" key="3">
    <source>
        <dbReference type="ARBA" id="ARBA00012949"/>
    </source>
</evidence>
<feature type="transmembrane region" description="Helical" evidence="11">
    <location>
        <begin position="84"/>
        <end position="109"/>
    </location>
</feature>
<dbReference type="InterPro" id="IPR013833">
    <property type="entry name" value="Cyt_c_oxidase_su3_a-hlx"/>
</dbReference>
<organism evidence="13 14">
    <name type="scientific">Sphaerotilus uruguayifluvii</name>
    <dbReference type="NCBI Taxonomy" id="2735897"/>
    <lineage>
        <taxon>Bacteria</taxon>
        <taxon>Pseudomonadati</taxon>
        <taxon>Pseudomonadota</taxon>
        <taxon>Betaproteobacteria</taxon>
        <taxon>Burkholderiales</taxon>
        <taxon>Sphaerotilaceae</taxon>
        <taxon>Sphaerotilus</taxon>
    </lineage>
</organism>
<keyword evidence="4 10" id="KW-0812">Transmembrane</keyword>
<evidence type="ECO:0000256" key="1">
    <source>
        <dbReference type="ARBA" id="ARBA00004141"/>
    </source>
</evidence>
<dbReference type="InterPro" id="IPR033945">
    <property type="entry name" value="Cyt_c_oxase_su3_dom"/>
</dbReference>
<feature type="transmembrane region" description="Helical" evidence="11">
    <location>
        <begin position="191"/>
        <end position="211"/>
    </location>
</feature>
<proteinExistence type="inferred from homology"/>
<dbReference type="RefSeq" id="WP_173806100.1">
    <property type="nucleotide sequence ID" value="NZ_JABSNM010000012.1"/>
</dbReference>
<dbReference type="PANTHER" id="PTHR11403:SF7">
    <property type="entry name" value="CYTOCHROME C OXIDASE SUBUNIT 3"/>
    <property type="match status" value="1"/>
</dbReference>
<comment type="caution">
    <text evidence="13">The sequence shown here is derived from an EMBL/GenBank/DDBJ whole genome shotgun (WGS) entry which is preliminary data.</text>
</comment>
<dbReference type="Gene3D" id="1.10.287.70">
    <property type="match status" value="1"/>
</dbReference>
<feature type="transmembrane region" description="Helical" evidence="11">
    <location>
        <begin position="46"/>
        <end position="64"/>
    </location>
</feature>
<feature type="transmembrane region" description="Helical" evidence="11">
    <location>
        <begin position="20"/>
        <end position="39"/>
    </location>
</feature>
<dbReference type="EMBL" id="JABSNM010000012">
    <property type="protein sequence ID" value="NRT57094.1"/>
    <property type="molecule type" value="Genomic_DNA"/>
</dbReference>
<evidence type="ECO:0000256" key="11">
    <source>
        <dbReference type="SAM" id="Phobius"/>
    </source>
</evidence>
<keyword evidence="14" id="KW-1185">Reference proteome</keyword>
<evidence type="ECO:0000256" key="10">
    <source>
        <dbReference type="RuleBase" id="RU003376"/>
    </source>
</evidence>
<evidence type="ECO:0000256" key="5">
    <source>
        <dbReference type="ARBA" id="ARBA00022967"/>
    </source>
</evidence>
<dbReference type="PROSITE" id="PS50253">
    <property type="entry name" value="COX3"/>
    <property type="match status" value="1"/>
</dbReference>
<dbReference type="InterPro" id="IPR024791">
    <property type="entry name" value="Cyt_c/ubiquinol_Oxase_su3"/>
</dbReference>
<keyword evidence="7 11" id="KW-0472">Membrane</keyword>
<keyword evidence="13" id="KW-0560">Oxidoreductase</keyword>
<dbReference type="SUPFAM" id="SSF81452">
    <property type="entry name" value="Cytochrome c oxidase subunit III-like"/>
    <property type="match status" value="1"/>
</dbReference>
<name>A0ABX2G498_9BURK</name>
<dbReference type="Proteomes" id="UP001516061">
    <property type="component" value="Unassembled WGS sequence"/>
</dbReference>
<dbReference type="CDD" id="cd01665">
    <property type="entry name" value="Cyt_c_Oxidase_III"/>
    <property type="match status" value="1"/>
</dbReference>
<evidence type="ECO:0000313" key="14">
    <source>
        <dbReference type="Proteomes" id="UP001516061"/>
    </source>
</evidence>
<dbReference type="GO" id="GO:0016491">
    <property type="term" value="F:oxidoreductase activity"/>
    <property type="evidence" value="ECO:0007669"/>
    <property type="project" value="UniProtKB-KW"/>
</dbReference>
<evidence type="ECO:0000256" key="2">
    <source>
        <dbReference type="ARBA" id="ARBA00010581"/>
    </source>
</evidence>
<evidence type="ECO:0000313" key="13">
    <source>
        <dbReference type="EMBL" id="NRT57094.1"/>
    </source>
</evidence>
<sequence>MSASTPGHAPYYYVPAPSRHPVMMSIGLFFVVLGAGQWVNGHGWGMYSVLFGLLWVAFVLRQWFGEAAGEAEGGLLSDRVDVSYRWSMAWFIFSEVMFFAAFFGALYWARAHAVPNLGSAENALLWPDFKAVWPSEGMGATASPAGTVEPFQTMGPWPLPTINTALLLTSGVTLTLAHHALIAGRRATTIAWMWVTVLLGITFLICQGYEYHHAYTELNLKLSSGIYGSTFFMLTGFHGFHVFVGTLMLLFITIRLMKGHFTPTRHFGFEGAAWYWHFVDVVWLGLYLIVYWM</sequence>
<evidence type="ECO:0000256" key="8">
    <source>
        <dbReference type="ARBA" id="ARBA00031400"/>
    </source>
</evidence>
<evidence type="ECO:0000256" key="7">
    <source>
        <dbReference type="ARBA" id="ARBA00023136"/>
    </source>
</evidence>
<dbReference type="InterPro" id="IPR000298">
    <property type="entry name" value="Cyt_c_oxidase-like_su3"/>
</dbReference>
<comment type="similarity">
    <text evidence="2 10">Belongs to the cytochrome c oxidase subunit 3 family.</text>
</comment>
<protein>
    <recommendedName>
        <fullName evidence="3">cytochrome-c oxidase</fullName>
        <ecNumber evidence="3">7.1.1.9</ecNumber>
    </recommendedName>
    <alternativeName>
        <fullName evidence="8">Cytochrome aa3 subunit 3</fullName>
    </alternativeName>
    <alternativeName>
        <fullName evidence="9">Cytochrome c oxidase polypeptide III</fullName>
    </alternativeName>
</protein>
<comment type="subcellular location">
    <subcellularLocation>
        <location evidence="10">Cell membrane</location>
        <topology evidence="10">Multi-pass membrane protein</topology>
    </subcellularLocation>
    <subcellularLocation>
        <location evidence="1">Membrane</location>
        <topology evidence="1">Multi-pass membrane protein</topology>
    </subcellularLocation>
</comment>
<keyword evidence="5" id="KW-1278">Translocase</keyword>
<dbReference type="EC" id="7.1.1.9" evidence="3"/>
<gene>
    <name evidence="13" type="ORF">HNQ01_002843</name>
</gene>
<dbReference type="Gene3D" id="1.20.120.80">
    <property type="entry name" value="Cytochrome c oxidase, subunit III, four-helix bundle"/>
    <property type="match status" value="1"/>
</dbReference>
<feature type="domain" description="Heme-copper oxidase subunit III family profile" evidence="12">
    <location>
        <begin position="8"/>
        <end position="293"/>
    </location>
</feature>
<evidence type="ECO:0000256" key="4">
    <source>
        <dbReference type="ARBA" id="ARBA00022692"/>
    </source>
</evidence>
<dbReference type="Pfam" id="PF00510">
    <property type="entry name" value="COX3"/>
    <property type="match status" value="1"/>
</dbReference>
<evidence type="ECO:0000259" key="12">
    <source>
        <dbReference type="PROSITE" id="PS50253"/>
    </source>
</evidence>
<dbReference type="InterPro" id="IPR035973">
    <property type="entry name" value="Cyt_c_oxidase_su3-like_sf"/>
</dbReference>
<feature type="transmembrane region" description="Helical" evidence="11">
    <location>
        <begin position="231"/>
        <end position="252"/>
    </location>
</feature>
<evidence type="ECO:0000256" key="6">
    <source>
        <dbReference type="ARBA" id="ARBA00022989"/>
    </source>
</evidence>
<evidence type="ECO:0000256" key="9">
    <source>
        <dbReference type="ARBA" id="ARBA00031625"/>
    </source>
</evidence>
<feature type="transmembrane region" description="Helical" evidence="11">
    <location>
        <begin position="273"/>
        <end position="292"/>
    </location>
</feature>
<dbReference type="PANTHER" id="PTHR11403">
    <property type="entry name" value="CYTOCHROME C OXIDASE SUBUNIT III"/>
    <property type="match status" value="1"/>
</dbReference>